<keyword evidence="2" id="KW-1185">Reference proteome</keyword>
<dbReference type="EMBL" id="CP000532">
    <property type="protein sequence ID" value="ABM39967.1"/>
    <property type="molecule type" value="Genomic_DNA"/>
</dbReference>
<evidence type="ECO:0000313" key="2">
    <source>
        <dbReference type="Proteomes" id="UP000000644"/>
    </source>
</evidence>
<dbReference type="Proteomes" id="UP000000644">
    <property type="component" value="Plasmid pPNAP03"/>
</dbReference>
<protein>
    <submittedName>
        <fullName evidence="1">Uncharacterized protein</fullName>
    </submittedName>
</protein>
<keyword evidence="1" id="KW-0614">Plasmid</keyword>
<evidence type="ECO:0000313" key="1">
    <source>
        <dbReference type="EMBL" id="ABM39967.1"/>
    </source>
</evidence>
<sequence>MDTPASLTDKQNLDWALQVQILKRRGGSHEGILTLPSIPGMLAEVLTPCLLRPSQLMSRMEASHVNALGSAAATPACRHVVSH</sequence>
<reference evidence="2" key="1">
    <citation type="journal article" date="2009" name="Environ. Microbiol.">
        <title>The genome of Polaromonas naphthalenivorans strain CJ2, isolated from coal tar-contaminated sediment, reveals physiological and metabolic versatility and evolution through extensive horizontal gene transfer.</title>
        <authorList>
            <person name="Yagi J.M."/>
            <person name="Sims D."/>
            <person name="Brettin T."/>
            <person name="Bruce D."/>
            <person name="Madsen E.L."/>
        </authorList>
    </citation>
    <scope>NUCLEOTIDE SEQUENCE [LARGE SCALE GENOMIC DNA]</scope>
    <source>
        <strain evidence="2">CJ2</strain>
        <plasmid evidence="2">Plasmid pPNAP03</plasmid>
    </source>
</reference>
<dbReference type="HOGENOM" id="CLU_2539697_0_0_4"/>
<geneLocation type="plasmid" evidence="1 2">
    <name>pPNAP03</name>
</geneLocation>
<organism evidence="1 2">
    <name type="scientific">Polaromonas naphthalenivorans (strain CJ2)</name>
    <dbReference type="NCBI Taxonomy" id="365044"/>
    <lineage>
        <taxon>Bacteria</taxon>
        <taxon>Pseudomonadati</taxon>
        <taxon>Pseudomonadota</taxon>
        <taxon>Betaproteobacteria</taxon>
        <taxon>Burkholderiales</taxon>
        <taxon>Comamonadaceae</taxon>
        <taxon>Polaromonas</taxon>
    </lineage>
</organism>
<accession>A1VWD9</accession>
<proteinExistence type="predicted"/>
<name>A1VWD9_POLNA</name>
<dbReference type="KEGG" id="pna:Pnap_4903"/>
<gene>
    <name evidence="1" type="ordered locus">Pnap_4903</name>
</gene>
<dbReference type="AlphaFoldDB" id="A1VWD9"/>